<evidence type="ECO:0000256" key="1">
    <source>
        <dbReference type="SAM" id="Phobius"/>
    </source>
</evidence>
<sequence length="359" mass="39048">MKDNLAVLSQFGALTLQKAYYYGVRGVVIFLMIDTLNMENYEALQSYELLTETYLLTALPLGLLIDIVLGSKRAMSMGLLLQVLSGAMLSMGVYIDAALILMSAGSIVFLMGIHKDISLRSLSKKQRAVFSVLISGLISLGAAAGVLSIGMLGDLSNYGEAIQIALLLPILAFLLIVLKKKSVIPEQHQQLDATGILDHSLTTSSDKTKESSSWGRFVIMAIIGSCFWTMNEIYADFFDSFSTRDMIVTQSSMSILSAFLAAFVLYFANLSSRQVLKVSATISLITLVLGAIVGITQYPMSPMEYEAWGLLTGLAETAVFLGVFYFLWTDVPKKWVATATGSYFVASGVFVHLLAPLLN</sequence>
<organism evidence="2 3">
    <name type="scientific">Phaeocystidibacter luteus</name>
    <dbReference type="NCBI Taxonomy" id="911197"/>
    <lineage>
        <taxon>Bacteria</taxon>
        <taxon>Pseudomonadati</taxon>
        <taxon>Bacteroidota</taxon>
        <taxon>Flavobacteriia</taxon>
        <taxon>Flavobacteriales</taxon>
        <taxon>Phaeocystidibacteraceae</taxon>
        <taxon>Phaeocystidibacter</taxon>
    </lineage>
</organism>
<gene>
    <name evidence="2" type="ORF">F8C67_06700</name>
</gene>
<proteinExistence type="predicted"/>
<dbReference type="Gene3D" id="1.20.1250.20">
    <property type="entry name" value="MFS general substrate transporter like domains"/>
    <property type="match status" value="1"/>
</dbReference>
<keyword evidence="1" id="KW-0472">Membrane</keyword>
<dbReference type="RefSeq" id="WP_151667057.1">
    <property type="nucleotide sequence ID" value="NZ_WBVO01000004.1"/>
</dbReference>
<evidence type="ECO:0008006" key="4">
    <source>
        <dbReference type="Google" id="ProtNLM"/>
    </source>
</evidence>
<keyword evidence="3" id="KW-1185">Reference proteome</keyword>
<dbReference type="SUPFAM" id="SSF103473">
    <property type="entry name" value="MFS general substrate transporter"/>
    <property type="match status" value="1"/>
</dbReference>
<comment type="caution">
    <text evidence="2">The sequence shown here is derived from an EMBL/GenBank/DDBJ whole genome shotgun (WGS) entry which is preliminary data.</text>
</comment>
<feature type="transmembrane region" description="Helical" evidence="1">
    <location>
        <begin position="247"/>
        <end position="268"/>
    </location>
</feature>
<feature type="transmembrane region" description="Helical" evidence="1">
    <location>
        <begin position="161"/>
        <end position="178"/>
    </location>
</feature>
<feature type="transmembrane region" description="Helical" evidence="1">
    <location>
        <begin position="217"/>
        <end position="235"/>
    </location>
</feature>
<dbReference type="AlphaFoldDB" id="A0A6N6RIR6"/>
<evidence type="ECO:0000313" key="2">
    <source>
        <dbReference type="EMBL" id="KAB2810268.1"/>
    </source>
</evidence>
<feature type="transmembrane region" description="Helical" evidence="1">
    <location>
        <begin position="335"/>
        <end position="355"/>
    </location>
</feature>
<dbReference type="InterPro" id="IPR036259">
    <property type="entry name" value="MFS_trans_sf"/>
</dbReference>
<keyword evidence="1" id="KW-0812">Transmembrane</keyword>
<reference evidence="2 3" key="1">
    <citation type="submission" date="2019-09" db="EMBL/GenBank/DDBJ databases">
        <title>Genomes of family Cryomorphaceae.</title>
        <authorList>
            <person name="Bowman J.P."/>
        </authorList>
    </citation>
    <scope>NUCLEOTIDE SEQUENCE [LARGE SCALE GENOMIC DNA]</scope>
    <source>
        <strain evidence="2 3">LMG 25704</strain>
    </source>
</reference>
<feature type="transmembrane region" description="Helical" evidence="1">
    <location>
        <begin position="91"/>
        <end position="113"/>
    </location>
</feature>
<feature type="transmembrane region" description="Helical" evidence="1">
    <location>
        <begin position="20"/>
        <end position="37"/>
    </location>
</feature>
<feature type="transmembrane region" description="Helical" evidence="1">
    <location>
        <begin position="128"/>
        <end position="149"/>
    </location>
</feature>
<evidence type="ECO:0000313" key="3">
    <source>
        <dbReference type="Proteomes" id="UP000468650"/>
    </source>
</evidence>
<dbReference type="Proteomes" id="UP000468650">
    <property type="component" value="Unassembled WGS sequence"/>
</dbReference>
<keyword evidence="1" id="KW-1133">Transmembrane helix</keyword>
<dbReference type="EMBL" id="WBVO01000004">
    <property type="protein sequence ID" value="KAB2810268.1"/>
    <property type="molecule type" value="Genomic_DNA"/>
</dbReference>
<name>A0A6N6RIR6_9FLAO</name>
<feature type="transmembrane region" description="Helical" evidence="1">
    <location>
        <begin position="307"/>
        <end position="328"/>
    </location>
</feature>
<feature type="transmembrane region" description="Helical" evidence="1">
    <location>
        <begin position="275"/>
        <end position="295"/>
    </location>
</feature>
<protein>
    <recommendedName>
        <fullName evidence="4">MFS transporter</fullName>
    </recommendedName>
</protein>
<accession>A0A6N6RIR6</accession>